<organism evidence="2">
    <name type="scientific">marine sediment metagenome</name>
    <dbReference type="NCBI Taxonomy" id="412755"/>
    <lineage>
        <taxon>unclassified sequences</taxon>
        <taxon>metagenomes</taxon>
        <taxon>ecological metagenomes</taxon>
    </lineage>
</organism>
<name>A0A0F9M7G5_9ZZZZ</name>
<gene>
    <name evidence="2" type="ORF">LCGC14_1189970</name>
</gene>
<comment type="caution">
    <text evidence="2">The sequence shown here is derived from an EMBL/GenBank/DDBJ whole genome shotgun (WGS) entry which is preliminary data.</text>
</comment>
<dbReference type="EMBL" id="LAZR01006030">
    <property type="protein sequence ID" value="KKM95261.1"/>
    <property type="molecule type" value="Genomic_DNA"/>
</dbReference>
<feature type="region of interest" description="Disordered" evidence="1">
    <location>
        <begin position="38"/>
        <end position="58"/>
    </location>
</feature>
<proteinExistence type="predicted"/>
<reference evidence="2" key="1">
    <citation type="journal article" date="2015" name="Nature">
        <title>Complex archaea that bridge the gap between prokaryotes and eukaryotes.</title>
        <authorList>
            <person name="Spang A."/>
            <person name="Saw J.H."/>
            <person name="Jorgensen S.L."/>
            <person name="Zaremba-Niedzwiedzka K."/>
            <person name="Martijn J."/>
            <person name="Lind A.E."/>
            <person name="van Eijk R."/>
            <person name="Schleper C."/>
            <person name="Guy L."/>
            <person name="Ettema T.J."/>
        </authorList>
    </citation>
    <scope>NUCLEOTIDE SEQUENCE</scope>
</reference>
<evidence type="ECO:0000313" key="2">
    <source>
        <dbReference type="EMBL" id="KKM95261.1"/>
    </source>
</evidence>
<feature type="compositionally biased region" description="Basic residues" evidence="1">
    <location>
        <begin position="45"/>
        <end position="58"/>
    </location>
</feature>
<sequence>MSKQGPRDRLKPLSVYPLTPEEALAAFMQVDPEKVNRRLKEAKKQRNQRKASKKKRGK</sequence>
<evidence type="ECO:0000256" key="1">
    <source>
        <dbReference type="SAM" id="MobiDB-lite"/>
    </source>
</evidence>
<accession>A0A0F9M7G5</accession>
<dbReference type="AlphaFoldDB" id="A0A0F9M7G5"/>
<protein>
    <submittedName>
        <fullName evidence="2">Uncharacterized protein</fullName>
    </submittedName>
</protein>